<reference evidence="1" key="3">
    <citation type="submission" date="2025-09" db="UniProtKB">
        <authorList>
            <consortium name="Ensembl"/>
        </authorList>
    </citation>
    <scope>IDENTIFICATION</scope>
</reference>
<accession>A0A672Y6F6</accession>
<protein>
    <submittedName>
        <fullName evidence="1">Uncharacterized protein</fullName>
    </submittedName>
</protein>
<sequence>MSSGSLWVKLDLIDQFTQCWGGCLHVPCSCTVSYREAKVKVQDFGEAALGFAGAYYEDHIQPVTASYTDWASGLKSTLWEKIKTTIDDYSPFN</sequence>
<reference evidence="1" key="1">
    <citation type="submission" date="2019-06" db="EMBL/GenBank/DDBJ databases">
        <authorList>
            <consortium name="Wellcome Sanger Institute Data Sharing"/>
        </authorList>
    </citation>
    <scope>NUCLEOTIDE SEQUENCE [LARGE SCALE GENOMIC DNA]</scope>
</reference>
<dbReference type="FunCoup" id="A0A672Y6F6">
    <property type="interactions" value="11"/>
</dbReference>
<evidence type="ECO:0000313" key="2">
    <source>
        <dbReference type="Proteomes" id="UP000472271"/>
    </source>
</evidence>
<name>A0A672Y6F6_9TELE</name>
<organism evidence="1 2">
    <name type="scientific">Sphaeramia orbicularis</name>
    <name type="common">orbiculate cardinalfish</name>
    <dbReference type="NCBI Taxonomy" id="375764"/>
    <lineage>
        <taxon>Eukaryota</taxon>
        <taxon>Metazoa</taxon>
        <taxon>Chordata</taxon>
        <taxon>Craniata</taxon>
        <taxon>Vertebrata</taxon>
        <taxon>Euteleostomi</taxon>
        <taxon>Actinopterygii</taxon>
        <taxon>Neopterygii</taxon>
        <taxon>Teleostei</taxon>
        <taxon>Neoteleostei</taxon>
        <taxon>Acanthomorphata</taxon>
        <taxon>Gobiaria</taxon>
        <taxon>Kurtiformes</taxon>
        <taxon>Apogonoidei</taxon>
        <taxon>Apogonidae</taxon>
        <taxon>Apogoninae</taxon>
        <taxon>Sphaeramia</taxon>
    </lineage>
</organism>
<evidence type="ECO:0000313" key="1">
    <source>
        <dbReference type="Ensembl" id="ENSSORP00005001858.1"/>
    </source>
</evidence>
<dbReference type="Ensembl" id="ENSSORT00005001913.1">
    <property type="protein sequence ID" value="ENSSORP00005001858.1"/>
    <property type="gene ID" value="ENSSORG00005001170.1"/>
</dbReference>
<reference evidence="1" key="2">
    <citation type="submission" date="2025-08" db="UniProtKB">
        <authorList>
            <consortium name="Ensembl"/>
        </authorList>
    </citation>
    <scope>IDENTIFICATION</scope>
</reference>
<dbReference type="Proteomes" id="UP000472271">
    <property type="component" value="Chromosome 16"/>
</dbReference>
<proteinExistence type="predicted"/>
<keyword evidence="2" id="KW-1185">Reference proteome</keyword>
<dbReference type="AlphaFoldDB" id="A0A672Y6F6"/>
<dbReference type="InParanoid" id="A0A672Y6F6"/>